<dbReference type="EMBL" id="AP018823">
    <property type="protein sequence ID" value="BBF86934.1"/>
    <property type="molecule type" value="Genomic_DNA"/>
</dbReference>
<feature type="coiled-coil region" evidence="1">
    <location>
        <begin position="104"/>
        <end position="139"/>
    </location>
</feature>
<feature type="region of interest" description="Disordered" evidence="2">
    <location>
        <begin position="238"/>
        <end position="278"/>
    </location>
</feature>
<keyword evidence="5" id="KW-1185">Reference proteome</keyword>
<proteinExistence type="predicted"/>
<protein>
    <submittedName>
        <fullName evidence="4">KfrA protein</fullName>
    </submittedName>
</protein>
<reference evidence="5" key="1">
    <citation type="journal article" date="2017" name="Biotechnol. Biofuels">
        <title>Evaluation of environmental bacterial communities as a factor affecting the growth of duckweed Lemna minor.</title>
        <authorList>
            <person name="Ishizawa H."/>
            <person name="Kuroda M."/>
            <person name="Morikawa M."/>
            <person name="Ike M."/>
        </authorList>
    </citation>
    <scope>NUCLEOTIDE SEQUENCE [LARGE SCALE GENOMIC DNA]</scope>
    <source>
        <strain evidence="5">H3</strain>
    </source>
</reference>
<evidence type="ECO:0000259" key="3">
    <source>
        <dbReference type="Pfam" id="PF11740"/>
    </source>
</evidence>
<dbReference type="InterPro" id="IPR021104">
    <property type="entry name" value="KfrA_DNA-bd_N"/>
</dbReference>
<organism evidence="4 5">
    <name type="scientific">Aquitalea magnusonii</name>
    <dbReference type="NCBI Taxonomy" id="332411"/>
    <lineage>
        <taxon>Bacteria</taxon>
        <taxon>Pseudomonadati</taxon>
        <taxon>Pseudomonadota</taxon>
        <taxon>Betaproteobacteria</taxon>
        <taxon>Neisseriales</taxon>
        <taxon>Chromobacteriaceae</taxon>
        <taxon>Aquitalea</taxon>
    </lineage>
</organism>
<keyword evidence="1" id="KW-0175">Coiled coil</keyword>
<dbReference type="Proteomes" id="UP000198290">
    <property type="component" value="Chromosome"/>
</dbReference>
<gene>
    <name evidence="4" type="ORF">DLM_3342</name>
</gene>
<evidence type="ECO:0000256" key="2">
    <source>
        <dbReference type="SAM" id="MobiDB-lite"/>
    </source>
</evidence>
<reference evidence="5" key="3">
    <citation type="journal article" date="2017" name="Plant Physiol. Biochem.">
        <title>Differential oxidative and antioxidative response of duckweed Lemna minor toward plant growth promoting/inhibiting bacteria.</title>
        <authorList>
            <person name="Ishizawa H."/>
            <person name="Kuroda M."/>
            <person name="Morikawa M."/>
            <person name="Ike M."/>
        </authorList>
    </citation>
    <scope>NUCLEOTIDE SEQUENCE [LARGE SCALE GENOMIC DNA]</scope>
    <source>
        <strain evidence="5">H3</strain>
    </source>
</reference>
<sequence length="295" mass="32792">MVKADPIPAEVRERIHRVASELYAKSAYQSLPALDEVRKCANVDMNVASLVLKEWRKIQPVSPEPLASKLPAPVEEAGLAAVVAIWQHAQQFANQHLRTAQAGWQTEREELDALRAELAEAFERQAAELEATSQQLSMVLALNTRQQQELERAAPRLDESASRLGETETRLVMVERELGETHEKLAQSYDDVRALRQQCDELRKECDSLRKQQAELQEELRVQRSDKESAHRAVASLRQQLQAASGGKAADPVSAPEAVQDQKESNESEAVAYGQSVSGRLATSSRAADLIVRSR</sequence>
<accession>A0A3G9GHU2</accession>
<dbReference type="KEGG" id="amah:DLM_3342"/>
<evidence type="ECO:0000256" key="1">
    <source>
        <dbReference type="SAM" id="Coils"/>
    </source>
</evidence>
<feature type="coiled-coil region" evidence="1">
    <location>
        <begin position="185"/>
        <end position="226"/>
    </location>
</feature>
<dbReference type="OrthoDB" id="7030580at2"/>
<dbReference type="RefSeq" id="WP_089085876.1">
    <property type="nucleotide sequence ID" value="NZ_AP018823.1"/>
</dbReference>
<name>A0A3G9GHU2_9NEIS</name>
<feature type="domain" description="KfrA N-terminal DNA-binding" evidence="3">
    <location>
        <begin position="12"/>
        <end position="128"/>
    </location>
</feature>
<dbReference type="Pfam" id="PF11740">
    <property type="entry name" value="KfrA_N"/>
    <property type="match status" value="1"/>
</dbReference>
<evidence type="ECO:0000313" key="5">
    <source>
        <dbReference type="Proteomes" id="UP000198290"/>
    </source>
</evidence>
<evidence type="ECO:0000313" key="4">
    <source>
        <dbReference type="EMBL" id="BBF86934.1"/>
    </source>
</evidence>
<dbReference type="AlphaFoldDB" id="A0A3G9GHU2"/>
<reference evidence="4 5" key="2">
    <citation type="journal article" date="2017" name="Genome Announc.">
        <title>Draft genome sequence of Aquitalea magnusonii strain H3, a plant growth-promoting bacterium of duckweed Lemna minor.</title>
        <authorList>
            <person name="Ishizawa H."/>
            <person name="Kuroda M."/>
            <person name="Ike M."/>
        </authorList>
    </citation>
    <scope>NUCLEOTIDE SEQUENCE [LARGE SCALE GENOMIC DNA]</scope>
    <source>
        <strain evidence="4 5">H3</strain>
    </source>
</reference>